<keyword evidence="2" id="KW-1185">Reference proteome</keyword>
<dbReference type="VEuPathDB" id="MicrosporidiaDB:NCER_102625"/>
<name>A0A0F9W7D4_9MICR</name>
<dbReference type="RefSeq" id="XP_024329458.1">
    <property type="nucleotide sequence ID" value="XM_024474916.1"/>
</dbReference>
<evidence type="ECO:0000313" key="2">
    <source>
        <dbReference type="Proteomes" id="UP000034350"/>
    </source>
</evidence>
<dbReference type="EMBL" id="JPQZ01000279">
    <property type="protein sequence ID" value="KKO73716.1"/>
    <property type="molecule type" value="Genomic_DNA"/>
</dbReference>
<dbReference type="Proteomes" id="UP000034350">
    <property type="component" value="Unassembled WGS sequence"/>
</dbReference>
<accession>A0A0F9W7D4</accession>
<feature type="non-terminal residue" evidence="1">
    <location>
        <position position="188"/>
    </location>
</feature>
<evidence type="ECO:0000313" key="1">
    <source>
        <dbReference type="EMBL" id="KKO73716.1"/>
    </source>
</evidence>
<dbReference type="AlphaFoldDB" id="A0A0F9W7D4"/>
<dbReference type="VEuPathDB" id="MicrosporidiaDB:AAJ76_279000563"/>
<dbReference type="GeneID" id="36319845"/>
<organism evidence="1 2">
    <name type="scientific">Vairimorpha ceranae</name>
    <dbReference type="NCBI Taxonomy" id="40302"/>
    <lineage>
        <taxon>Eukaryota</taxon>
        <taxon>Fungi</taxon>
        <taxon>Fungi incertae sedis</taxon>
        <taxon>Microsporidia</taxon>
        <taxon>Nosematidae</taxon>
        <taxon>Vairimorpha</taxon>
    </lineage>
</organism>
<gene>
    <name evidence="1" type="ORF">AAJ76_279000563</name>
</gene>
<comment type="caution">
    <text evidence="1">The sequence shown here is derived from an EMBL/GenBank/DDBJ whole genome shotgun (WGS) entry which is preliminary data.</text>
</comment>
<proteinExistence type="predicted"/>
<sequence length="188" mass="22460">MFILFYLSDKPLIKYLIKRILYSKISTKKNLFLEILFSIGVIKRTNINRFLDYIPDRSQNYVSVTLNDSSYITKVIELFMNVELEDRTSFEYIYFYIIIYFELEMYVDKYEIAKDKSSTLLENYYKLLEVKNFCKDFEHCSKTTVDNICHIYYGLIKNLNMLLPNDIYKTSSDDEHYCLVGSVLNDLS</sequence>
<reference evidence="1 2" key="1">
    <citation type="journal article" date="2015" name="Environ. Microbiol.">
        <title>Genome analyses suggest the presence of polyploidy and recent human-driven expansions in eight global populations of the honeybee pathogen Nosema ceranae.</title>
        <authorList>
            <person name="Pelin A."/>
            <person name="Selman M."/>
            <person name="Aris-Brosou S."/>
            <person name="Farinelli L."/>
            <person name="Corradi N."/>
        </authorList>
    </citation>
    <scope>NUCLEOTIDE SEQUENCE [LARGE SCALE GENOMIC DNA]</scope>
    <source>
        <strain evidence="1 2">PA08 1199</strain>
    </source>
</reference>
<protein>
    <submittedName>
        <fullName evidence="1">Uncharacterized protein</fullName>
    </submittedName>
</protein>